<dbReference type="SUPFAM" id="SSF51161">
    <property type="entry name" value="Trimeric LpxA-like enzymes"/>
    <property type="match status" value="1"/>
</dbReference>
<proteinExistence type="inferred from homology"/>
<dbReference type="SUPFAM" id="SSF53448">
    <property type="entry name" value="Nucleotide-diphospho-sugar transferases"/>
    <property type="match status" value="1"/>
</dbReference>
<comment type="caution">
    <text evidence="5">The sequence shown here is derived from an EMBL/GenBank/DDBJ whole genome shotgun (WGS) entry which is preliminary data.</text>
</comment>
<dbReference type="Gene3D" id="2.160.10.10">
    <property type="entry name" value="Hexapeptide repeat proteins"/>
    <property type="match status" value="1"/>
</dbReference>
<reference evidence="5 6" key="1">
    <citation type="submission" date="2015-04" db="EMBL/GenBank/DDBJ databases">
        <title>Microcin producing Clostridium sp. JC272T.</title>
        <authorList>
            <person name="Jyothsna T."/>
            <person name="Sasikala C."/>
            <person name="Ramana C."/>
        </authorList>
    </citation>
    <scope>NUCLEOTIDE SEQUENCE [LARGE SCALE GENOMIC DNA]</scope>
    <source>
        <strain evidence="5 6">JC272</strain>
    </source>
</reference>
<dbReference type="InterPro" id="IPR056818">
    <property type="entry name" value="GlmU/GlgC-like_hexapep"/>
</dbReference>
<evidence type="ECO:0000313" key="6">
    <source>
        <dbReference type="Proteomes" id="UP000034407"/>
    </source>
</evidence>
<sequence length="375" mass="42607">MNKECMGIINLNRKGDNLKELSDSRVVASIPIGGRYRIIDFALSNMVNAGMKNIGIFSDQKYRSLTDHLGNGSHWDLSAKNDGLFVFSPENTKKQICRAIKKGDVHNVFSNIDYIEKSKQEYVLISPSYMICNIDYKKALNYHKLSGNNITVIYKTIDNADEDFLGTTKLNINDKNQITSMGINIGREKNADILMDMYIMKKSLFIDMIYDAVSRGEYAHIEDCISESIEEIRIGAYEYKGYLKCINSTKNYFEANKDLLNVDVANELFYSDRKIYTKEKNEQPTLYTETSNVKNSFVATGCVIEGEVQDSIIFRKVHVKKGAVIKNSVVMQSGTIQENVKLDNVILDKNVFISRDKELKGDIKLPLVVEKNVIL</sequence>
<keyword evidence="6" id="KW-1185">Reference proteome</keyword>
<dbReference type="AlphaFoldDB" id="A0A0M3DI01"/>
<evidence type="ECO:0000256" key="1">
    <source>
        <dbReference type="ARBA" id="ARBA00010443"/>
    </source>
</evidence>
<dbReference type="InterPro" id="IPR011004">
    <property type="entry name" value="Trimer_LpxA-like_sf"/>
</dbReference>
<name>A0A0M3DI01_9FIRM</name>
<evidence type="ECO:0000259" key="4">
    <source>
        <dbReference type="Pfam" id="PF24894"/>
    </source>
</evidence>
<feature type="domain" description="Nucleotidyl transferase" evidence="3">
    <location>
        <begin position="14"/>
        <end position="181"/>
    </location>
</feature>
<dbReference type="EMBL" id="LBBT01000137">
    <property type="protein sequence ID" value="KKY01938.1"/>
    <property type="molecule type" value="Genomic_DNA"/>
</dbReference>
<dbReference type="Gene3D" id="3.90.550.10">
    <property type="entry name" value="Spore Coat Polysaccharide Biosynthesis Protein SpsA, Chain A"/>
    <property type="match status" value="1"/>
</dbReference>
<dbReference type="CDD" id="cd02508">
    <property type="entry name" value="ADP_Glucose_PP"/>
    <property type="match status" value="1"/>
</dbReference>
<keyword evidence="5" id="KW-0808">Transferase</keyword>
<dbReference type="Pfam" id="PF00483">
    <property type="entry name" value="NTP_transferase"/>
    <property type="match status" value="1"/>
</dbReference>
<dbReference type="InterPro" id="IPR011831">
    <property type="entry name" value="ADP-Glc_PPase"/>
</dbReference>
<dbReference type="CDD" id="cd04651">
    <property type="entry name" value="LbH_G1P_AT_C"/>
    <property type="match status" value="1"/>
</dbReference>
<dbReference type="GO" id="GO:0008878">
    <property type="term" value="F:glucose-1-phosphate adenylyltransferase activity"/>
    <property type="evidence" value="ECO:0007669"/>
    <property type="project" value="InterPro"/>
</dbReference>
<evidence type="ECO:0000256" key="2">
    <source>
        <dbReference type="ARBA" id="ARBA00023056"/>
    </source>
</evidence>
<organism evidence="5 6">
    <name type="scientific">Paraclostridium benzoelyticum</name>
    <dbReference type="NCBI Taxonomy" id="1629550"/>
    <lineage>
        <taxon>Bacteria</taxon>
        <taxon>Bacillati</taxon>
        <taxon>Bacillota</taxon>
        <taxon>Clostridia</taxon>
        <taxon>Peptostreptococcales</taxon>
        <taxon>Peptostreptococcaceae</taxon>
        <taxon>Paraclostridium</taxon>
    </lineage>
</organism>
<keyword evidence="5" id="KW-0548">Nucleotidyltransferase</keyword>
<comment type="similarity">
    <text evidence="1">Belongs to the bacterial/plant glucose-1-phosphate adenylyltransferase family.</text>
</comment>
<accession>A0A0M3DI01</accession>
<feature type="domain" description="Glucose-1-phosphate adenylyltransferase/Bifunctional protein GlmU-like C-terminal hexapeptide" evidence="4">
    <location>
        <begin position="290"/>
        <end position="357"/>
    </location>
</feature>
<dbReference type="PATRIC" id="fig|1629550.3.peg.630"/>
<dbReference type="InterPro" id="IPR011832">
    <property type="entry name" value="GlgDAde_trans"/>
</dbReference>
<dbReference type="InterPro" id="IPR029044">
    <property type="entry name" value="Nucleotide-diphossugar_trans"/>
</dbReference>
<dbReference type="NCBIfam" id="TIGR02092">
    <property type="entry name" value="glgD"/>
    <property type="match status" value="1"/>
</dbReference>
<dbReference type="GO" id="GO:0005978">
    <property type="term" value="P:glycogen biosynthetic process"/>
    <property type="evidence" value="ECO:0007669"/>
    <property type="project" value="UniProtKB-KW"/>
</dbReference>
<dbReference type="OrthoDB" id="9803871at2"/>
<dbReference type="Pfam" id="PF24894">
    <property type="entry name" value="Hexapep_GlmU"/>
    <property type="match status" value="1"/>
</dbReference>
<keyword evidence="2" id="KW-0320">Glycogen biosynthesis</keyword>
<dbReference type="PANTHER" id="PTHR43523">
    <property type="entry name" value="GLUCOSE-1-PHOSPHATE ADENYLYLTRANSFERASE-RELATED"/>
    <property type="match status" value="1"/>
</dbReference>
<gene>
    <name evidence="5" type="ORF">VN21_05895</name>
</gene>
<dbReference type="PANTHER" id="PTHR43523:SF6">
    <property type="entry name" value="GLYCOGEN BIOSYNTHESIS PROTEIN GLGD"/>
    <property type="match status" value="1"/>
</dbReference>
<protein>
    <submittedName>
        <fullName evidence="5">Glucose-1-phosphate adenylyltransferase</fullName>
    </submittedName>
</protein>
<evidence type="ECO:0000313" key="5">
    <source>
        <dbReference type="EMBL" id="KKY01938.1"/>
    </source>
</evidence>
<evidence type="ECO:0000259" key="3">
    <source>
        <dbReference type="Pfam" id="PF00483"/>
    </source>
</evidence>
<dbReference type="Proteomes" id="UP000034407">
    <property type="component" value="Unassembled WGS sequence"/>
</dbReference>
<dbReference type="InterPro" id="IPR005835">
    <property type="entry name" value="NTP_transferase_dom"/>
</dbReference>
<dbReference type="RefSeq" id="WP_046822465.1">
    <property type="nucleotide sequence ID" value="NZ_LBBT01000137.1"/>
</dbReference>